<gene>
    <name evidence="5" type="ORF">GGQ63_001262</name>
</gene>
<evidence type="ECO:0000313" key="5">
    <source>
        <dbReference type="EMBL" id="MBB5752210.1"/>
    </source>
</evidence>
<comment type="cofactor">
    <cofactor evidence="1 4">
        <name>pyridoxal 5'-phosphate</name>
        <dbReference type="ChEBI" id="CHEBI:597326"/>
    </cofactor>
</comment>
<dbReference type="RefSeq" id="WP_183853663.1">
    <property type="nucleotide sequence ID" value="NZ_JACHOO010000002.1"/>
</dbReference>
<dbReference type="InterPro" id="IPR018319">
    <property type="entry name" value="SelA-like"/>
</dbReference>
<reference evidence="5 6" key="1">
    <citation type="submission" date="2020-08" db="EMBL/GenBank/DDBJ databases">
        <title>Genomic Encyclopedia of Type Strains, Phase IV (KMG-IV): sequencing the most valuable type-strain genomes for metagenomic binning, comparative biology and taxonomic classification.</title>
        <authorList>
            <person name="Goeker M."/>
        </authorList>
    </citation>
    <scope>NUCLEOTIDE SEQUENCE [LARGE SCALE GENOMIC DNA]</scope>
    <source>
        <strain evidence="5 6">DSM 16268</strain>
    </source>
</reference>
<evidence type="ECO:0000256" key="2">
    <source>
        <dbReference type="ARBA" id="ARBA00022898"/>
    </source>
</evidence>
<dbReference type="EC" id="2.9.1.1" evidence="5"/>
<dbReference type="PANTHER" id="PTHR32328:SF0">
    <property type="entry name" value="L-SERYL-TRNA(SEC) SELENIUM TRANSFERASE"/>
    <property type="match status" value="1"/>
</dbReference>
<evidence type="ECO:0000313" key="6">
    <source>
        <dbReference type="Proteomes" id="UP000523821"/>
    </source>
</evidence>
<proteinExistence type="inferred from homology"/>
<dbReference type="Gene3D" id="3.40.640.10">
    <property type="entry name" value="Type I PLP-dependent aspartate aminotransferase-like (Major domain)"/>
    <property type="match status" value="1"/>
</dbReference>
<protein>
    <submittedName>
        <fullName evidence="5">L-seryl-tRNA(Ser) seleniumtransferase</fullName>
        <ecNumber evidence="5">2.9.1.1</ecNumber>
    </submittedName>
</protein>
<keyword evidence="6" id="KW-1185">Reference proteome</keyword>
<name>A0A7W9CUM0_9HYPH</name>
<evidence type="ECO:0000256" key="4">
    <source>
        <dbReference type="PIRSR" id="PIRSR618319-50"/>
    </source>
</evidence>
<keyword evidence="2 4" id="KW-0663">Pyridoxal phosphate</keyword>
<feature type="modified residue" description="N6-(pyridoxal phosphate)lysine" evidence="4">
    <location>
        <position position="212"/>
    </location>
</feature>
<dbReference type="EMBL" id="JACHOO010000002">
    <property type="protein sequence ID" value="MBB5752210.1"/>
    <property type="molecule type" value="Genomic_DNA"/>
</dbReference>
<dbReference type="SUPFAM" id="SSF53383">
    <property type="entry name" value="PLP-dependent transferases"/>
    <property type="match status" value="1"/>
</dbReference>
<evidence type="ECO:0000256" key="3">
    <source>
        <dbReference type="ARBA" id="ARBA00044507"/>
    </source>
</evidence>
<dbReference type="InterPro" id="IPR015421">
    <property type="entry name" value="PyrdxlP-dep_Trfase_major"/>
</dbReference>
<dbReference type="Proteomes" id="UP000523821">
    <property type="component" value="Unassembled WGS sequence"/>
</dbReference>
<keyword evidence="5" id="KW-0808">Transferase</keyword>
<evidence type="ECO:0000256" key="1">
    <source>
        <dbReference type="ARBA" id="ARBA00001933"/>
    </source>
</evidence>
<dbReference type="PANTHER" id="PTHR32328">
    <property type="entry name" value="L-SERYL-TRNA(SEC) SELENIUM TRANSFERASE"/>
    <property type="match status" value="1"/>
</dbReference>
<comment type="similarity">
    <text evidence="3">Belongs to the SelA family.</text>
</comment>
<sequence length="396" mass="40468">MAAIHDALGLAPVINASGTMTVIGASRVVPEAVAAVASVLPEFVDIADLQRKASAVIAAATGAEAGFVTSSSASAMTLGVAAAMTGADPAAIERLPDTGGLRDEVVVPAGHLVNFGAPVGQMIRLSGAMVVSAGTAFDVQPFHVAAALSERTAAGLFVVSHHVVPTGQPDLPTFVALCRAKGVPVIVDMASEYDLTGAIAAGADLVIWSAHKFLGGPTAGIVAGRKDLVRAAYLQSRGIGRAMKVGKEGIVGAIAALEAWGRRDHAAARARETAIVAAWLAALADAPGLTLRRQPDWTGNPIDRVEIGVGEAAGLFAWELADRLAARTPSIRVRADLVETGIVHLDPCNLDAAEAELVATAIRAEIEAARAQGDGRRLSHAEYRTAGLAAALAWPD</sequence>
<accession>A0A7W9CUM0</accession>
<dbReference type="GO" id="GO:0004125">
    <property type="term" value="F:L-seryl-tRNA(Sec) selenium transferase activity"/>
    <property type="evidence" value="ECO:0007669"/>
    <property type="project" value="UniProtKB-EC"/>
</dbReference>
<dbReference type="InterPro" id="IPR015424">
    <property type="entry name" value="PyrdxlP-dep_Trfase"/>
</dbReference>
<dbReference type="AlphaFoldDB" id="A0A7W9CUM0"/>
<comment type="caution">
    <text evidence="5">The sequence shown here is derived from an EMBL/GenBank/DDBJ whole genome shotgun (WGS) entry which is preliminary data.</text>
</comment>
<dbReference type="Pfam" id="PF03841">
    <property type="entry name" value="SelA"/>
    <property type="match status" value="1"/>
</dbReference>
<organism evidence="5 6">
    <name type="scientific">Prosthecomicrobium pneumaticum</name>
    <dbReference type="NCBI Taxonomy" id="81895"/>
    <lineage>
        <taxon>Bacteria</taxon>
        <taxon>Pseudomonadati</taxon>
        <taxon>Pseudomonadota</taxon>
        <taxon>Alphaproteobacteria</taxon>
        <taxon>Hyphomicrobiales</taxon>
        <taxon>Kaistiaceae</taxon>
        <taxon>Prosthecomicrobium</taxon>
    </lineage>
</organism>